<comment type="caution">
    <text evidence="3">The sequence shown here is derived from an EMBL/GenBank/DDBJ whole genome shotgun (WGS) entry which is preliminary data.</text>
</comment>
<dbReference type="PANTHER" id="PTHR35788:SF1">
    <property type="entry name" value="EXPORTED PROTEIN"/>
    <property type="match status" value="1"/>
</dbReference>
<dbReference type="Pfam" id="PF12229">
    <property type="entry name" value="PG_binding_4"/>
    <property type="match status" value="1"/>
</dbReference>
<dbReference type="PANTHER" id="PTHR35788">
    <property type="entry name" value="EXPORTED PROTEIN-RELATED"/>
    <property type="match status" value="1"/>
</dbReference>
<proteinExistence type="predicted"/>
<dbReference type="Pfam" id="PF07501">
    <property type="entry name" value="G5"/>
    <property type="match status" value="1"/>
</dbReference>
<dbReference type="Pfam" id="PF04294">
    <property type="entry name" value="VanW"/>
    <property type="match status" value="1"/>
</dbReference>
<reference evidence="3 4" key="1">
    <citation type="submission" date="2016-02" db="EMBL/GenBank/DDBJ databases">
        <title>Genome sequence of Tissierella creatinophila DSM 6911.</title>
        <authorList>
            <person name="Poehlein A."/>
            <person name="Daniel R."/>
        </authorList>
    </citation>
    <scope>NUCLEOTIDE SEQUENCE [LARGE SCALE GENOMIC DNA]</scope>
    <source>
        <strain evidence="3 4">DSM 6911</strain>
    </source>
</reference>
<name>A0A1U7M9H9_TISCR</name>
<dbReference type="InterPro" id="IPR011098">
    <property type="entry name" value="G5_dom"/>
</dbReference>
<dbReference type="RefSeq" id="WP_075724180.1">
    <property type="nucleotide sequence ID" value="NZ_LTDM01000002.1"/>
</dbReference>
<dbReference type="InterPro" id="IPR007391">
    <property type="entry name" value="Vancomycin_resist_VanW"/>
</dbReference>
<dbReference type="PROSITE" id="PS51109">
    <property type="entry name" value="G5"/>
    <property type="match status" value="1"/>
</dbReference>
<dbReference type="OrthoDB" id="9797191at2"/>
<gene>
    <name evidence="3" type="primary">vanW_1</name>
    <name evidence="3" type="ORF">TICRE_01840</name>
</gene>
<dbReference type="InterPro" id="IPR022029">
    <property type="entry name" value="YoaR-like_PG-bd"/>
</dbReference>
<sequence length="453" mass="51446">MKKWLLWLGLALIIASGIILFNINKVVKKDTIHEGISIDEIDVSGKKKEDALKIIQDKKESELKQKKMNLKGKDKQYDIKLEEIGFKYEYKKAIDEAYALGRKGNLFEKYKKIKQIKKEKEKIELESNYDKKKIEEKVSTIAKEIDTEVIDSKFNFNNGNISITDEKVGYKIDEQKLISQIEENIYILDDINIPIDTIKPKYTKEYFSKINGVIGEASTSFNSSGAGRVNNIKISARAFNGRIVHPGENVSYNSTLGPVNISTGYQDAPVIVAGDLQPGVGGGICQTSTTLYNALLNADLTVTERSHHSIPSAYIDKGLDAVIAGDYLDLKFRNDFDYPIYISSWVSGRTVYFKIYGDKKSRDYTIQMQPQITKVIPHKVREIVKKDMKPGTREVAQQGRDGYMVVTYKHKIKNGKIVETKQISSDYYRERETIYHIGPKAQTSVKPQQKTPN</sequence>
<feature type="domain" description="G5" evidence="2">
    <location>
        <begin position="362"/>
        <end position="441"/>
    </location>
</feature>
<dbReference type="SMART" id="SM01208">
    <property type="entry name" value="G5"/>
    <property type="match status" value="1"/>
</dbReference>
<keyword evidence="4" id="KW-1185">Reference proteome</keyword>
<accession>A0A1U7M9H9</accession>
<dbReference type="AlphaFoldDB" id="A0A1U7M9H9"/>
<organism evidence="3 4">
    <name type="scientific">Tissierella creatinophila DSM 6911</name>
    <dbReference type="NCBI Taxonomy" id="1123403"/>
    <lineage>
        <taxon>Bacteria</taxon>
        <taxon>Bacillati</taxon>
        <taxon>Bacillota</taxon>
        <taxon>Tissierellia</taxon>
        <taxon>Tissierellales</taxon>
        <taxon>Tissierellaceae</taxon>
        <taxon>Tissierella</taxon>
    </lineage>
</organism>
<dbReference type="InterPro" id="IPR038054">
    <property type="entry name" value="LD_TPept-like_central_sf"/>
</dbReference>
<keyword evidence="1" id="KW-0732">Signal</keyword>
<dbReference type="InterPro" id="IPR052913">
    <property type="entry name" value="Glycopeptide_resist_protein"/>
</dbReference>
<dbReference type="EMBL" id="LTDM01000002">
    <property type="protein sequence ID" value="OLS03858.1"/>
    <property type="molecule type" value="Genomic_DNA"/>
</dbReference>
<dbReference type="SUPFAM" id="SSF143985">
    <property type="entry name" value="L,D-transpeptidase pre-catalytic domain-like"/>
    <property type="match status" value="1"/>
</dbReference>
<dbReference type="Proteomes" id="UP000186112">
    <property type="component" value="Unassembled WGS sequence"/>
</dbReference>
<evidence type="ECO:0000256" key="1">
    <source>
        <dbReference type="ARBA" id="ARBA00022729"/>
    </source>
</evidence>
<protein>
    <submittedName>
        <fullName evidence="3">Vancomycin B-type resistance protein VanW</fullName>
    </submittedName>
</protein>
<evidence type="ECO:0000313" key="3">
    <source>
        <dbReference type="EMBL" id="OLS03858.1"/>
    </source>
</evidence>
<evidence type="ECO:0000259" key="2">
    <source>
        <dbReference type="PROSITE" id="PS51109"/>
    </source>
</evidence>
<dbReference type="Gene3D" id="3.10.20.800">
    <property type="match status" value="1"/>
</dbReference>
<evidence type="ECO:0000313" key="4">
    <source>
        <dbReference type="Proteomes" id="UP000186112"/>
    </source>
</evidence>
<dbReference type="Gene3D" id="2.20.230.10">
    <property type="entry name" value="Resuscitation-promoting factor rpfb"/>
    <property type="match status" value="1"/>
</dbReference>